<gene>
    <name evidence="2" type="ORF">AVDCRST_MAG30-590</name>
</gene>
<feature type="region of interest" description="Disordered" evidence="1">
    <location>
        <begin position="55"/>
        <end position="92"/>
    </location>
</feature>
<protein>
    <submittedName>
        <fullName evidence="2">Uncharacterized protein</fullName>
    </submittedName>
</protein>
<feature type="non-terminal residue" evidence="2">
    <location>
        <position position="92"/>
    </location>
</feature>
<sequence length="92" mass="9595">GADEGAPPGRCAEALHGLPQLRAAAGGQGLRGARRPARVPVVAGEGPDLQEALVPRRLGRRHVPQGRHGRRRLDRGGRKRAGGPPARLRGGV</sequence>
<dbReference type="EMBL" id="CADCVS010000097">
    <property type="protein sequence ID" value="CAA9477758.1"/>
    <property type="molecule type" value="Genomic_DNA"/>
</dbReference>
<accession>A0A6J4RU62</accession>
<evidence type="ECO:0000256" key="1">
    <source>
        <dbReference type="SAM" id="MobiDB-lite"/>
    </source>
</evidence>
<evidence type="ECO:0000313" key="2">
    <source>
        <dbReference type="EMBL" id="CAA9477758.1"/>
    </source>
</evidence>
<feature type="non-terminal residue" evidence="2">
    <location>
        <position position="1"/>
    </location>
</feature>
<proteinExistence type="predicted"/>
<name>A0A6J4RU62_9ACTN</name>
<organism evidence="2">
    <name type="scientific">uncultured Solirubrobacteraceae bacterium</name>
    <dbReference type="NCBI Taxonomy" id="1162706"/>
    <lineage>
        <taxon>Bacteria</taxon>
        <taxon>Bacillati</taxon>
        <taxon>Actinomycetota</taxon>
        <taxon>Thermoleophilia</taxon>
        <taxon>Solirubrobacterales</taxon>
        <taxon>Solirubrobacteraceae</taxon>
        <taxon>environmental samples</taxon>
    </lineage>
</organism>
<feature type="compositionally biased region" description="Low complexity" evidence="1">
    <location>
        <begin position="82"/>
        <end position="92"/>
    </location>
</feature>
<reference evidence="2" key="1">
    <citation type="submission" date="2020-02" db="EMBL/GenBank/DDBJ databases">
        <authorList>
            <person name="Meier V. D."/>
        </authorList>
    </citation>
    <scope>NUCLEOTIDE SEQUENCE</scope>
    <source>
        <strain evidence="2">AVDCRST_MAG30</strain>
    </source>
</reference>
<feature type="compositionally biased region" description="Basic residues" evidence="1">
    <location>
        <begin position="57"/>
        <end position="81"/>
    </location>
</feature>
<dbReference type="AlphaFoldDB" id="A0A6J4RU62"/>